<dbReference type="PROSITE" id="PS50076">
    <property type="entry name" value="DNAJ_2"/>
    <property type="match status" value="1"/>
</dbReference>
<dbReference type="PROSITE" id="PS00636">
    <property type="entry name" value="DNAJ_1"/>
    <property type="match status" value="1"/>
</dbReference>
<evidence type="ECO:0000256" key="3">
    <source>
        <dbReference type="PROSITE-ProRule" id="PRU00339"/>
    </source>
</evidence>
<dbReference type="STRING" id="1314790.A0A1Y1Z331"/>
<dbReference type="Proteomes" id="UP000193498">
    <property type="component" value="Unassembled WGS sequence"/>
</dbReference>
<dbReference type="Pfam" id="PF00226">
    <property type="entry name" value="DnaJ"/>
    <property type="match status" value="1"/>
</dbReference>
<evidence type="ECO:0000313" key="5">
    <source>
        <dbReference type="EMBL" id="ORY04596.1"/>
    </source>
</evidence>
<organism evidence="5 6">
    <name type="scientific">Basidiobolus meristosporus CBS 931.73</name>
    <dbReference type="NCBI Taxonomy" id="1314790"/>
    <lineage>
        <taxon>Eukaryota</taxon>
        <taxon>Fungi</taxon>
        <taxon>Fungi incertae sedis</taxon>
        <taxon>Zoopagomycota</taxon>
        <taxon>Entomophthoromycotina</taxon>
        <taxon>Basidiobolomycetes</taxon>
        <taxon>Basidiobolales</taxon>
        <taxon>Basidiobolaceae</taxon>
        <taxon>Basidiobolus</taxon>
    </lineage>
</organism>
<evidence type="ECO:0000313" key="6">
    <source>
        <dbReference type="Proteomes" id="UP000193498"/>
    </source>
</evidence>
<dbReference type="PROSITE" id="PS50005">
    <property type="entry name" value="TPR"/>
    <property type="match status" value="1"/>
</dbReference>
<dbReference type="PANTHER" id="PTHR45188:SF2">
    <property type="entry name" value="DNAJ HOMOLOG SUBFAMILY C MEMBER 7"/>
    <property type="match status" value="1"/>
</dbReference>
<keyword evidence="1" id="KW-0677">Repeat</keyword>
<dbReference type="SUPFAM" id="SSF46565">
    <property type="entry name" value="Chaperone J-domain"/>
    <property type="match status" value="1"/>
</dbReference>
<reference evidence="5 6" key="1">
    <citation type="submission" date="2016-07" db="EMBL/GenBank/DDBJ databases">
        <title>Pervasive Adenine N6-methylation of Active Genes in Fungi.</title>
        <authorList>
            <consortium name="DOE Joint Genome Institute"/>
            <person name="Mondo S.J."/>
            <person name="Dannebaum R.O."/>
            <person name="Kuo R.C."/>
            <person name="Labutti K."/>
            <person name="Haridas S."/>
            <person name="Kuo A."/>
            <person name="Salamov A."/>
            <person name="Ahrendt S.R."/>
            <person name="Lipzen A."/>
            <person name="Sullivan W."/>
            <person name="Andreopoulos W.B."/>
            <person name="Clum A."/>
            <person name="Lindquist E."/>
            <person name="Daum C."/>
            <person name="Ramamoorthy G.K."/>
            <person name="Gryganskyi A."/>
            <person name="Culley D."/>
            <person name="Magnuson J.K."/>
            <person name="James T.Y."/>
            <person name="O'Malley M.A."/>
            <person name="Stajich J.E."/>
            <person name="Spatafora J.W."/>
            <person name="Visel A."/>
            <person name="Grigoriev I.V."/>
        </authorList>
    </citation>
    <scope>NUCLEOTIDE SEQUENCE [LARGE SCALE GENOMIC DNA]</scope>
    <source>
        <strain evidence="5 6">CBS 931.73</strain>
    </source>
</reference>
<comment type="caution">
    <text evidence="5">The sequence shown here is derived from an EMBL/GenBank/DDBJ whole genome shotgun (WGS) entry which is preliminary data.</text>
</comment>
<dbReference type="PRINTS" id="PR00625">
    <property type="entry name" value="JDOMAIN"/>
</dbReference>
<dbReference type="Gene3D" id="1.10.287.110">
    <property type="entry name" value="DnaJ domain"/>
    <property type="match status" value="1"/>
</dbReference>
<gene>
    <name evidence="5" type="ORF">K493DRAFT_311298</name>
</gene>
<dbReference type="InterPro" id="IPR011990">
    <property type="entry name" value="TPR-like_helical_dom_sf"/>
</dbReference>
<dbReference type="SUPFAM" id="SSF48452">
    <property type="entry name" value="TPR-like"/>
    <property type="match status" value="1"/>
</dbReference>
<dbReference type="Gene3D" id="1.25.40.10">
    <property type="entry name" value="Tetratricopeptide repeat domain"/>
    <property type="match status" value="1"/>
</dbReference>
<protein>
    <submittedName>
        <fullName evidence="5">DnaJ-domain-containing protein</fullName>
    </submittedName>
</protein>
<dbReference type="SMART" id="SM00271">
    <property type="entry name" value="DnaJ"/>
    <property type="match status" value="1"/>
</dbReference>
<sequence>MNKHEQAIEDCNSALNLDPNYVKAYRRRANSYIKREMFDMAMEDLRNALEIDPSNRDVHRELQNAELELKKSQRRDHYKVLGIGKGASDVEIRKAYRKLALQHHPDKNAGDEQAEIKFKEVSEAYSILSDPTKRRQYDSGANFDDMDMGGGFAGADMNDMWAQMFARQYAYHGGFGFRQTRPKRSSAGYPSHFSQFSEY</sequence>
<dbReference type="InterPro" id="IPR001623">
    <property type="entry name" value="DnaJ_domain"/>
</dbReference>
<dbReference type="AlphaFoldDB" id="A0A1Y1Z331"/>
<dbReference type="InterPro" id="IPR019734">
    <property type="entry name" value="TPR_rpt"/>
</dbReference>
<feature type="repeat" description="TPR" evidence="3">
    <location>
        <begin position="22"/>
        <end position="55"/>
    </location>
</feature>
<dbReference type="OrthoDB" id="10250354at2759"/>
<keyword evidence="2 3" id="KW-0802">TPR repeat</keyword>
<dbReference type="EMBL" id="MCFE01000033">
    <property type="protein sequence ID" value="ORY04596.1"/>
    <property type="molecule type" value="Genomic_DNA"/>
</dbReference>
<dbReference type="SMART" id="SM00028">
    <property type="entry name" value="TPR"/>
    <property type="match status" value="2"/>
</dbReference>
<dbReference type="InterPro" id="IPR036869">
    <property type="entry name" value="J_dom_sf"/>
</dbReference>
<dbReference type="InParanoid" id="A0A1Y1Z331"/>
<name>A0A1Y1Z331_9FUNG</name>
<feature type="domain" description="J" evidence="4">
    <location>
        <begin position="76"/>
        <end position="141"/>
    </location>
</feature>
<evidence type="ECO:0000256" key="2">
    <source>
        <dbReference type="ARBA" id="ARBA00022803"/>
    </source>
</evidence>
<evidence type="ECO:0000259" key="4">
    <source>
        <dbReference type="PROSITE" id="PS50076"/>
    </source>
</evidence>
<evidence type="ECO:0000256" key="1">
    <source>
        <dbReference type="ARBA" id="ARBA00022737"/>
    </source>
</evidence>
<proteinExistence type="predicted"/>
<accession>A0A1Y1Z331</accession>
<keyword evidence="6" id="KW-1185">Reference proteome</keyword>
<dbReference type="Pfam" id="PF00515">
    <property type="entry name" value="TPR_1"/>
    <property type="match status" value="1"/>
</dbReference>
<dbReference type="CDD" id="cd06257">
    <property type="entry name" value="DnaJ"/>
    <property type="match status" value="1"/>
</dbReference>
<dbReference type="PANTHER" id="PTHR45188">
    <property type="entry name" value="DNAJ PROTEIN P58IPK HOMOLOG"/>
    <property type="match status" value="1"/>
</dbReference>
<dbReference type="InterPro" id="IPR018253">
    <property type="entry name" value="DnaJ_domain_CS"/>
</dbReference>